<dbReference type="PANTHER" id="PTHR46383">
    <property type="entry name" value="ASPARTATE AMINOTRANSFERASE"/>
    <property type="match status" value="1"/>
</dbReference>
<dbReference type="InterPro" id="IPR050596">
    <property type="entry name" value="AspAT/PAT-like"/>
</dbReference>
<dbReference type="GO" id="GO:0030170">
    <property type="term" value="F:pyridoxal phosphate binding"/>
    <property type="evidence" value="ECO:0007669"/>
    <property type="project" value="InterPro"/>
</dbReference>
<comment type="catalytic activity">
    <reaction evidence="7">
        <text>L-aspartate + 2-oxoglutarate = oxaloacetate + L-glutamate</text>
        <dbReference type="Rhea" id="RHEA:21824"/>
        <dbReference type="ChEBI" id="CHEBI:16452"/>
        <dbReference type="ChEBI" id="CHEBI:16810"/>
        <dbReference type="ChEBI" id="CHEBI:29985"/>
        <dbReference type="ChEBI" id="CHEBI:29991"/>
        <dbReference type="EC" id="2.6.1.1"/>
    </reaction>
</comment>
<dbReference type="SUPFAM" id="SSF53383">
    <property type="entry name" value="PLP-dependent transferases"/>
    <property type="match status" value="1"/>
</dbReference>
<dbReference type="InterPro" id="IPR004839">
    <property type="entry name" value="Aminotransferase_I/II_large"/>
</dbReference>
<dbReference type="GO" id="GO:0006520">
    <property type="term" value="P:amino acid metabolic process"/>
    <property type="evidence" value="ECO:0007669"/>
    <property type="project" value="InterPro"/>
</dbReference>
<dbReference type="CDD" id="cd00609">
    <property type="entry name" value="AAT_like"/>
    <property type="match status" value="1"/>
</dbReference>
<evidence type="ECO:0000256" key="2">
    <source>
        <dbReference type="ARBA" id="ARBA00007441"/>
    </source>
</evidence>
<organism evidence="10 11">
    <name type="scientific">Sphingomonas tagetis</name>
    <dbReference type="NCBI Taxonomy" id="2949092"/>
    <lineage>
        <taxon>Bacteria</taxon>
        <taxon>Pseudomonadati</taxon>
        <taxon>Pseudomonadota</taxon>
        <taxon>Alphaproteobacteria</taxon>
        <taxon>Sphingomonadales</taxon>
        <taxon>Sphingomonadaceae</taxon>
        <taxon>Sphingomonas</taxon>
    </lineage>
</organism>
<comment type="similarity">
    <text evidence="2 8">Belongs to the class-I pyridoxal-phosphate-dependent aminotransferase family.</text>
</comment>
<evidence type="ECO:0000256" key="5">
    <source>
        <dbReference type="ARBA" id="ARBA00022679"/>
    </source>
</evidence>
<dbReference type="FunFam" id="3.40.640.10:FF:000033">
    <property type="entry name" value="Aspartate aminotransferase"/>
    <property type="match status" value="1"/>
</dbReference>
<sequence>MAKKIVADLQAAGQQVIDLTIGEPDIATPAHIIDGALDAMRAGDTHYTASAGQPALRRAIAETVQREKGLPCGPDNIVVGCGAKQLIYEAFAATLNPGDEVIIPAPYWVSYPDIATLHGGSPVIVACGPDVGFKLTAAMLEAAITPRTRWLVLNSPNNPTGAVYSRQELSELAEVLHRHPHVWVMTDEIYEHLCYDGARAPSLVEVAPLLFERALIINGTSKAYAMTGWRIGYAAGPKPLIDVIVKMIGQSTTCASSVGQAAALVALTGDQTCVSEAKAMYQARRDRMLEILSDAPGLDPYSPSGAFYIYVGVSALLGRTSPGGKRIETDLDFSLYLLEEARVAVLDGGAYGLSPYLRLSFAASPDAVEAGSRAIVTACRALVEQPVAAGI</sequence>
<keyword evidence="5 8" id="KW-0808">Transferase</keyword>
<dbReference type="InterPro" id="IPR015422">
    <property type="entry name" value="PyrdxlP-dep_Trfase_small"/>
</dbReference>
<dbReference type="InterPro" id="IPR015421">
    <property type="entry name" value="PyrdxlP-dep_Trfase_major"/>
</dbReference>
<evidence type="ECO:0000256" key="6">
    <source>
        <dbReference type="ARBA" id="ARBA00022898"/>
    </source>
</evidence>
<name>A0A9X2HPJ4_9SPHN</name>
<comment type="subunit">
    <text evidence="3">Homodimer.</text>
</comment>
<dbReference type="Gene3D" id="3.90.1150.10">
    <property type="entry name" value="Aspartate Aminotransferase, domain 1"/>
    <property type="match status" value="1"/>
</dbReference>
<keyword evidence="11" id="KW-1185">Reference proteome</keyword>
<dbReference type="PANTHER" id="PTHR46383:SF1">
    <property type="entry name" value="ASPARTATE AMINOTRANSFERASE"/>
    <property type="match status" value="1"/>
</dbReference>
<dbReference type="EMBL" id="JAMLDX010000010">
    <property type="protein sequence ID" value="MCP3731419.1"/>
    <property type="molecule type" value="Genomic_DNA"/>
</dbReference>
<comment type="caution">
    <text evidence="10">The sequence shown here is derived from an EMBL/GenBank/DDBJ whole genome shotgun (WGS) entry which is preliminary data.</text>
</comment>
<dbReference type="GO" id="GO:0004069">
    <property type="term" value="F:L-aspartate:2-oxoglutarate aminotransferase activity"/>
    <property type="evidence" value="ECO:0007669"/>
    <property type="project" value="UniProtKB-EC"/>
</dbReference>
<dbReference type="Pfam" id="PF00155">
    <property type="entry name" value="Aminotran_1_2"/>
    <property type="match status" value="1"/>
</dbReference>
<accession>A0A9X2HPJ4</accession>
<keyword evidence="6" id="KW-0663">Pyridoxal phosphate</keyword>
<dbReference type="InterPro" id="IPR004838">
    <property type="entry name" value="NHTrfase_class1_PyrdxlP-BS"/>
</dbReference>
<evidence type="ECO:0000256" key="3">
    <source>
        <dbReference type="ARBA" id="ARBA00011738"/>
    </source>
</evidence>
<protein>
    <recommendedName>
        <fullName evidence="8">Aminotransferase</fullName>
        <ecNumber evidence="8">2.6.1.-</ecNumber>
    </recommendedName>
</protein>
<dbReference type="EC" id="2.6.1.-" evidence="8"/>
<evidence type="ECO:0000313" key="11">
    <source>
        <dbReference type="Proteomes" id="UP001139451"/>
    </source>
</evidence>
<dbReference type="PROSITE" id="PS00105">
    <property type="entry name" value="AA_TRANSFER_CLASS_1"/>
    <property type="match status" value="1"/>
</dbReference>
<proteinExistence type="inferred from homology"/>
<dbReference type="AlphaFoldDB" id="A0A9X2HPJ4"/>
<evidence type="ECO:0000256" key="8">
    <source>
        <dbReference type="RuleBase" id="RU000481"/>
    </source>
</evidence>
<keyword evidence="4 8" id="KW-0032">Aminotransferase</keyword>
<feature type="domain" description="Aminotransferase class I/classII large" evidence="9">
    <location>
        <begin position="15"/>
        <end position="366"/>
    </location>
</feature>
<dbReference type="InterPro" id="IPR015424">
    <property type="entry name" value="PyrdxlP-dep_Trfase"/>
</dbReference>
<reference evidence="10" key="1">
    <citation type="submission" date="2022-05" db="EMBL/GenBank/DDBJ databases">
        <title>Sphingomonas sp. strain MG17 Genome sequencing and assembly.</title>
        <authorList>
            <person name="Kim I."/>
        </authorList>
    </citation>
    <scope>NUCLEOTIDE SEQUENCE</scope>
    <source>
        <strain evidence="10">MG17</strain>
    </source>
</reference>
<dbReference type="Proteomes" id="UP001139451">
    <property type="component" value="Unassembled WGS sequence"/>
</dbReference>
<evidence type="ECO:0000259" key="9">
    <source>
        <dbReference type="Pfam" id="PF00155"/>
    </source>
</evidence>
<dbReference type="Gene3D" id="3.40.640.10">
    <property type="entry name" value="Type I PLP-dependent aspartate aminotransferase-like (Major domain)"/>
    <property type="match status" value="1"/>
</dbReference>
<evidence type="ECO:0000256" key="4">
    <source>
        <dbReference type="ARBA" id="ARBA00022576"/>
    </source>
</evidence>
<gene>
    <name evidence="10" type="ORF">M9978_13395</name>
</gene>
<evidence type="ECO:0000256" key="7">
    <source>
        <dbReference type="ARBA" id="ARBA00049185"/>
    </source>
</evidence>
<evidence type="ECO:0000313" key="10">
    <source>
        <dbReference type="EMBL" id="MCP3731419.1"/>
    </source>
</evidence>
<comment type="cofactor">
    <cofactor evidence="1 8">
        <name>pyridoxal 5'-phosphate</name>
        <dbReference type="ChEBI" id="CHEBI:597326"/>
    </cofactor>
</comment>
<evidence type="ECO:0000256" key="1">
    <source>
        <dbReference type="ARBA" id="ARBA00001933"/>
    </source>
</evidence>